<dbReference type="Proteomes" id="UP000435112">
    <property type="component" value="Unassembled WGS sequence"/>
</dbReference>
<dbReference type="Proteomes" id="UP000434957">
    <property type="component" value="Unassembled WGS sequence"/>
</dbReference>
<evidence type="ECO:0000313" key="7">
    <source>
        <dbReference type="Proteomes" id="UP000435112"/>
    </source>
</evidence>
<sequence length="60" mass="6352">MARCGQAICEALILMGGWRGCIGGRTCGEKWPSVCAGVTVREPQSSVSRGHPAPAQLVRR</sequence>
<evidence type="ECO:0000313" key="3">
    <source>
        <dbReference type="EMBL" id="KAE9052560.1"/>
    </source>
</evidence>
<proteinExistence type="predicted"/>
<dbReference type="EMBL" id="QXFT01000012">
    <property type="protein sequence ID" value="KAE9359839.1"/>
    <property type="molecule type" value="Genomic_DNA"/>
</dbReference>
<dbReference type="EMBL" id="QXFV01000009">
    <property type="protein sequence ID" value="KAE9052560.1"/>
    <property type="molecule type" value="Genomic_DNA"/>
</dbReference>
<gene>
    <name evidence="3" type="ORF">PR001_g416</name>
    <name evidence="2" type="ORF">PR002_g20429</name>
    <name evidence="4" type="ORF">PR003_g563</name>
</gene>
<evidence type="ECO:0000256" key="1">
    <source>
        <dbReference type="SAM" id="SignalP"/>
    </source>
</evidence>
<feature type="chain" id="PRO_5036164581" description="CBM1 domain-containing protein" evidence="1">
    <location>
        <begin position="24"/>
        <end position="60"/>
    </location>
</feature>
<reference evidence="5 7" key="1">
    <citation type="submission" date="2018-09" db="EMBL/GenBank/DDBJ databases">
        <title>Genomic investigation of the strawberry pathogen Phytophthora fragariae indicates pathogenicity is determined by transcriptional variation in three key races.</title>
        <authorList>
            <person name="Adams T.M."/>
            <person name="Armitage A.D."/>
            <person name="Sobczyk M.K."/>
            <person name="Bates H.J."/>
            <person name="Dunwell J.M."/>
            <person name="Nellist C.F."/>
            <person name="Harrison R.J."/>
        </authorList>
    </citation>
    <scope>NUCLEOTIDE SEQUENCE [LARGE SCALE GENOMIC DNA]</scope>
    <source>
        <strain evidence="3 5">SCRP249</strain>
        <strain evidence="2 7">SCRP324</strain>
        <strain evidence="4 6">SCRP333</strain>
    </source>
</reference>
<evidence type="ECO:0000313" key="6">
    <source>
        <dbReference type="Proteomes" id="UP000434957"/>
    </source>
</evidence>
<keyword evidence="6" id="KW-1185">Reference proteome</keyword>
<evidence type="ECO:0008006" key="8">
    <source>
        <dbReference type="Google" id="ProtNLM"/>
    </source>
</evidence>
<comment type="caution">
    <text evidence="2">The sequence shown here is derived from an EMBL/GenBank/DDBJ whole genome shotgun (WGS) entry which is preliminary data.</text>
</comment>
<organism evidence="2 7">
    <name type="scientific">Phytophthora rubi</name>
    <dbReference type="NCBI Taxonomy" id="129364"/>
    <lineage>
        <taxon>Eukaryota</taxon>
        <taxon>Sar</taxon>
        <taxon>Stramenopiles</taxon>
        <taxon>Oomycota</taxon>
        <taxon>Peronosporomycetes</taxon>
        <taxon>Peronosporales</taxon>
        <taxon>Peronosporaceae</taxon>
        <taxon>Phytophthora</taxon>
    </lineage>
</organism>
<evidence type="ECO:0000313" key="5">
    <source>
        <dbReference type="Proteomes" id="UP000429607"/>
    </source>
</evidence>
<feature type="signal peptide" evidence="1">
    <location>
        <begin position="1"/>
        <end position="23"/>
    </location>
</feature>
<evidence type="ECO:0000313" key="4">
    <source>
        <dbReference type="EMBL" id="KAE9359839.1"/>
    </source>
</evidence>
<dbReference type="AlphaFoldDB" id="A0A6A3JGD9"/>
<dbReference type="EMBL" id="QXFU01001952">
    <property type="protein sequence ID" value="KAE8992787.1"/>
    <property type="molecule type" value="Genomic_DNA"/>
</dbReference>
<protein>
    <recommendedName>
        <fullName evidence="8">CBM1 domain-containing protein</fullName>
    </recommendedName>
</protein>
<dbReference type="Proteomes" id="UP000429607">
    <property type="component" value="Unassembled WGS sequence"/>
</dbReference>
<dbReference type="OrthoDB" id="10270289at2759"/>
<name>A0A6A3JGD9_9STRA</name>
<evidence type="ECO:0000313" key="2">
    <source>
        <dbReference type="EMBL" id="KAE8992787.1"/>
    </source>
</evidence>
<keyword evidence="1" id="KW-0732">Signal</keyword>
<accession>A0A6A3JGD9</accession>